<dbReference type="Gene3D" id="3.40.50.620">
    <property type="entry name" value="HUPs"/>
    <property type="match status" value="1"/>
</dbReference>
<feature type="short sequence motif" description="'HIGH' region" evidence="13">
    <location>
        <begin position="31"/>
        <end position="41"/>
    </location>
</feature>
<organism evidence="16 17">
    <name type="scientific">Candidatus Azambacteria bacterium GW2011_GWA2_39_10</name>
    <dbReference type="NCBI Taxonomy" id="1618611"/>
    <lineage>
        <taxon>Bacteria</taxon>
        <taxon>Candidatus Azamiibacteriota</taxon>
    </lineage>
</organism>
<comment type="catalytic activity">
    <reaction evidence="12 13">
        <text>tRNA(Cys) + L-cysteine + ATP = L-cysteinyl-tRNA(Cys) + AMP + diphosphate</text>
        <dbReference type="Rhea" id="RHEA:17773"/>
        <dbReference type="Rhea" id="RHEA-COMP:9661"/>
        <dbReference type="Rhea" id="RHEA-COMP:9679"/>
        <dbReference type="ChEBI" id="CHEBI:30616"/>
        <dbReference type="ChEBI" id="CHEBI:33019"/>
        <dbReference type="ChEBI" id="CHEBI:35235"/>
        <dbReference type="ChEBI" id="CHEBI:78442"/>
        <dbReference type="ChEBI" id="CHEBI:78517"/>
        <dbReference type="ChEBI" id="CHEBI:456215"/>
        <dbReference type="EC" id="6.1.1.16"/>
    </reaction>
</comment>
<feature type="binding site" evidence="13">
    <location>
        <position position="220"/>
    </location>
    <ligand>
        <name>Zn(2+)</name>
        <dbReference type="ChEBI" id="CHEBI:29105"/>
    </ligand>
</feature>
<dbReference type="EC" id="6.1.1.16" evidence="13"/>
<dbReference type="Pfam" id="PF01406">
    <property type="entry name" value="tRNA-synt_1e"/>
    <property type="match status" value="1"/>
</dbReference>
<dbReference type="PATRIC" id="fig|1618611.3.peg.127"/>
<evidence type="ECO:0000256" key="13">
    <source>
        <dbReference type="HAMAP-Rule" id="MF_00041"/>
    </source>
</evidence>
<dbReference type="SUPFAM" id="SSF47323">
    <property type="entry name" value="Anticodon-binding domain of a subclass of class I aminoacyl-tRNA synthetases"/>
    <property type="match status" value="1"/>
</dbReference>
<dbReference type="EMBL" id="LBVT01000008">
    <property type="protein sequence ID" value="KKQ92292.1"/>
    <property type="molecule type" value="Genomic_DNA"/>
</dbReference>
<dbReference type="GO" id="GO:0005829">
    <property type="term" value="C:cytosol"/>
    <property type="evidence" value="ECO:0007669"/>
    <property type="project" value="TreeGrafter"/>
</dbReference>
<dbReference type="SUPFAM" id="SSF52374">
    <property type="entry name" value="Nucleotidylyl transferase"/>
    <property type="match status" value="1"/>
</dbReference>
<keyword evidence="5 13" id="KW-0436">Ligase</keyword>
<feature type="binding site" evidence="13">
    <location>
        <position position="280"/>
    </location>
    <ligand>
        <name>ATP</name>
        <dbReference type="ChEBI" id="CHEBI:30616"/>
    </ligand>
</feature>
<dbReference type="InterPro" id="IPR015803">
    <property type="entry name" value="Cys-tRNA-ligase"/>
</dbReference>
<evidence type="ECO:0000256" key="3">
    <source>
        <dbReference type="ARBA" id="ARBA00011245"/>
    </source>
</evidence>
<feature type="binding site" evidence="13">
    <location>
        <position position="249"/>
    </location>
    <ligand>
        <name>Zn(2+)</name>
        <dbReference type="ChEBI" id="CHEBI:29105"/>
    </ligand>
</feature>
<evidence type="ECO:0000256" key="10">
    <source>
        <dbReference type="ARBA" id="ARBA00022917"/>
    </source>
</evidence>
<evidence type="ECO:0000256" key="2">
    <source>
        <dbReference type="ARBA" id="ARBA00005594"/>
    </source>
</evidence>
<keyword evidence="9 13" id="KW-0067">ATP-binding</keyword>
<dbReference type="GO" id="GO:0004817">
    <property type="term" value="F:cysteine-tRNA ligase activity"/>
    <property type="evidence" value="ECO:0007669"/>
    <property type="project" value="UniProtKB-UniRule"/>
</dbReference>
<keyword evidence="6 13" id="KW-0479">Metal-binding</keyword>
<keyword evidence="10 13" id="KW-0648">Protein biosynthesis</keyword>
<sequence>MALKFYNTLTRKKQIFKPLQDKRVGLYTCGPTVYNYAHIGNLRTYIFEDILRRVLEYNGYNVRHIMNITDVEDKIIRDAKKTGKTIYKFTEPYEKSFYGDLKNLNIKKAYKYPKATAHISEMIKIIGSLLKKDLAYKADGSIYFDISKFKKYGRLSGVKTRKLKTGARIDSDEYVKENAEDFVLWKKAKAGEPWWDADFSSAGPAFAKAMAGRPGWHIECSAMSIKYLGPTFDIHAGAVDLIFPHHENEIAQSEGASGKKFVNYFIEGEHLLVDGKKMSKSLGNIFNLRDVESKGFDPLAFRYLTLTAHYRSKLNFTWKSLKAAQNALNNLREAIENLKTATKHTNKLENVRILRGRLEEKFKKYINNDLNAPRALAFLWKVIKSQKINMEIKYRLIIDFDKVFGLNLVNVKIEKIPPQILKLAKDREKYRQEKDFKKADKLRQKIESFGWLIEDTSHGPKLKNK</sequence>
<evidence type="ECO:0000256" key="6">
    <source>
        <dbReference type="ARBA" id="ARBA00022723"/>
    </source>
</evidence>
<protein>
    <recommendedName>
        <fullName evidence="13">Cysteine--tRNA ligase</fullName>
        <ecNumber evidence="13">6.1.1.16</ecNumber>
    </recommendedName>
    <alternativeName>
        <fullName evidence="13">Cysteinyl-tRNA synthetase</fullName>
        <shortName evidence="13">CysRS</shortName>
    </alternativeName>
</protein>
<feature type="domain" description="tRNA synthetases class I catalytic" evidence="15">
    <location>
        <begin position="16"/>
        <end position="325"/>
    </location>
</feature>
<keyword evidence="8 13" id="KW-0862">Zinc</keyword>
<keyword evidence="14" id="KW-0175">Coiled coil</keyword>
<keyword evidence="11 13" id="KW-0030">Aminoacyl-tRNA synthetase</keyword>
<evidence type="ECO:0000256" key="11">
    <source>
        <dbReference type="ARBA" id="ARBA00023146"/>
    </source>
</evidence>
<gene>
    <name evidence="13" type="primary">cysS</name>
    <name evidence="16" type="ORF">UT16_C0008G0007</name>
</gene>
<keyword evidence="7 13" id="KW-0547">Nucleotide-binding</keyword>
<dbReference type="PRINTS" id="PR00983">
    <property type="entry name" value="TRNASYNTHCYS"/>
</dbReference>
<evidence type="ECO:0000256" key="7">
    <source>
        <dbReference type="ARBA" id="ARBA00022741"/>
    </source>
</evidence>
<dbReference type="FunFam" id="3.40.50.620:FF:000130">
    <property type="entry name" value="Cysteine--tRNA ligase"/>
    <property type="match status" value="1"/>
</dbReference>
<comment type="cofactor">
    <cofactor evidence="13">
        <name>Zn(2+)</name>
        <dbReference type="ChEBI" id="CHEBI:29105"/>
    </cofactor>
    <text evidence="13">Binds 1 zinc ion per subunit.</text>
</comment>
<comment type="subcellular location">
    <subcellularLocation>
        <location evidence="1 13">Cytoplasm</location>
    </subcellularLocation>
</comment>
<proteinExistence type="inferred from homology"/>
<reference evidence="16 17" key="1">
    <citation type="journal article" date="2015" name="Nature">
        <title>rRNA introns, odd ribosomes, and small enigmatic genomes across a large radiation of phyla.</title>
        <authorList>
            <person name="Brown C.T."/>
            <person name="Hug L.A."/>
            <person name="Thomas B.C."/>
            <person name="Sharon I."/>
            <person name="Castelle C.J."/>
            <person name="Singh A."/>
            <person name="Wilkins M.J."/>
            <person name="Williams K.H."/>
            <person name="Banfield J.F."/>
        </authorList>
    </citation>
    <scope>NUCLEOTIDE SEQUENCE [LARGE SCALE GENOMIC DNA]</scope>
</reference>
<dbReference type="AlphaFoldDB" id="A0A0G0LML6"/>
<dbReference type="Proteomes" id="UP000034706">
    <property type="component" value="Unassembled WGS sequence"/>
</dbReference>
<keyword evidence="4 13" id="KW-0963">Cytoplasm</keyword>
<accession>A0A0G0LML6</accession>
<evidence type="ECO:0000256" key="14">
    <source>
        <dbReference type="SAM" id="Coils"/>
    </source>
</evidence>
<dbReference type="PANTHER" id="PTHR10890">
    <property type="entry name" value="CYSTEINYL-TRNA SYNTHETASE"/>
    <property type="match status" value="1"/>
</dbReference>
<comment type="similarity">
    <text evidence="2 13">Belongs to the class-I aminoacyl-tRNA synthetase family.</text>
</comment>
<dbReference type="GO" id="GO:0006423">
    <property type="term" value="P:cysteinyl-tRNA aminoacylation"/>
    <property type="evidence" value="ECO:0007669"/>
    <property type="project" value="UniProtKB-UniRule"/>
</dbReference>
<evidence type="ECO:0000259" key="15">
    <source>
        <dbReference type="Pfam" id="PF01406"/>
    </source>
</evidence>
<dbReference type="InterPro" id="IPR024909">
    <property type="entry name" value="Cys-tRNA/MSH_ligase"/>
</dbReference>
<evidence type="ECO:0000256" key="1">
    <source>
        <dbReference type="ARBA" id="ARBA00004496"/>
    </source>
</evidence>
<dbReference type="InterPro" id="IPR014729">
    <property type="entry name" value="Rossmann-like_a/b/a_fold"/>
</dbReference>
<evidence type="ECO:0000256" key="9">
    <source>
        <dbReference type="ARBA" id="ARBA00022840"/>
    </source>
</evidence>
<feature type="coiled-coil region" evidence="14">
    <location>
        <begin position="321"/>
        <end position="351"/>
    </location>
</feature>
<dbReference type="PANTHER" id="PTHR10890:SF3">
    <property type="entry name" value="CYSTEINE--TRNA LIGASE, CYTOPLASMIC"/>
    <property type="match status" value="1"/>
</dbReference>
<dbReference type="GO" id="GO:0005524">
    <property type="term" value="F:ATP binding"/>
    <property type="evidence" value="ECO:0007669"/>
    <property type="project" value="UniProtKB-UniRule"/>
</dbReference>
<evidence type="ECO:0000256" key="4">
    <source>
        <dbReference type="ARBA" id="ARBA00022490"/>
    </source>
</evidence>
<name>A0A0G0LML6_9BACT</name>
<feature type="short sequence motif" description="'KMSKS' region" evidence="13">
    <location>
        <begin position="277"/>
        <end position="281"/>
    </location>
</feature>
<dbReference type="HAMAP" id="MF_00041">
    <property type="entry name" value="Cys_tRNA_synth"/>
    <property type="match status" value="1"/>
</dbReference>
<feature type="binding site" evidence="13">
    <location>
        <position position="245"/>
    </location>
    <ligand>
        <name>Zn(2+)</name>
        <dbReference type="ChEBI" id="CHEBI:29105"/>
    </ligand>
</feature>
<dbReference type="InterPro" id="IPR032678">
    <property type="entry name" value="tRNA-synt_1_cat_dom"/>
</dbReference>
<evidence type="ECO:0000256" key="12">
    <source>
        <dbReference type="ARBA" id="ARBA00047398"/>
    </source>
</evidence>
<evidence type="ECO:0000313" key="16">
    <source>
        <dbReference type="EMBL" id="KKQ92292.1"/>
    </source>
</evidence>
<dbReference type="CDD" id="cd00672">
    <property type="entry name" value="CysRS_core"/>
    <property type="match status" value="1"/>
</dbReference>
<dbReference type="NCBIfam" id="TIGR00435">
    <property type="entry name" value="cysS"/>
    <property type="match status" value="1"/>
</dbReference>
<evidence type="ECO:0000313" key="17">
    <source>
        <dbReference type="Proteomes" id="UP000034706"/>
    </source>
</evidence>
<dbReference type="GO" id="GO:0008270">
    <property type="term" value="F:zinc ion binding"/>
    <property type="evidence" value="ECO:0007669"/>
    <property type="project" value="UniProtKB-UniRule"/>
</dbReference>
<evidence type="ECO:0000256" key="5">
    <source>
        <dbReference type="ARBA" id="ARBA00022598"/>
    </source>
</evidence>
<feature type="binding site" evidence="13">
    <location>
        <position position="29"/>
    </location>
    <ligand>
        <name>Zn(2+)</name>
        <dbReference type="ChEBI" id="CHEBI:29105"/>
    </ligand>
</feature>
<dbReference type="InterPro" id="IPR009080">
    <property type="entry name" value="tRNAsynth_Ia_anticodon-bd"/>
</dbReference>
<evidence type="ECO:0000256" key="8">
    <source>
        <dbReference type="ARBA" id="ARBA00022833"/>
    </source>
</evidence>
<comment type="subunit">
    <text evidence="3 13">Monomer.</text>
</comment>
<dbReference type="Gene3D" id="1.20.120.1910">
    <property type="entry name" value="Cysteine-tRNA ligase, C-terminal anti-codon recognition domain"/>
    <property type="match status" value="1"/>
</dbReference>
<comment type="caution">
    <text evidence="16">The sequence shown here is derived from an EMBL/GenBank/DDBJ whole genome shotgun (WGS) entry which is preliminary data.</text>
</comment>